<dbReference type="GO" id="GO:0005886">
    <property type="term" value="C:plasma membrane"/>
    <property type="evidence" value="ECO:0007669"/>
    <property type="project" value="UniProtKB-SubCell"/>
</dbReference>
<comment type="subcellular location">
    <subcellularLocation>
        <location evidence="1">Cell membrane</location>
        <topology evidence="1">Multi-pass membrane protein</topology>
    </subcellularLocation>
</comment>
<dbReference type="PANTHER" id="PTHR36115">
    <property type="entry name" value="PROLINE-RICH ANTIGEN HOMOLOG-RELATED"/>
    <property type="match status" value="1"/>
</dbReference>
<dbReference type="EMBL" id="VYQF01000001">
    <property type="protein sequence ID" value="KAA9041683.1"/>
    <property type="molecule type" value="Genomic_DNA"/>
</dbReference>
<evidence type="ECO:0000313" key="8">
    <source>
        <dbReference type="EMBL" id="KAA9041683.1"/>
    </source>
</evidence>
<keyword evidence="3 6" id="KW-0812">Transmembrane</keyword>
<dbReference type="InterPro" id="IPR051791">
    <property type="entry name" value="Pra-immunoreactive"/>
</dbReference>
<evidence type="ECO:0000256" key="1">
    <source>
        <dbReference type="ARBA" id="ARBA00004651"/>
    </source>
</evidence>
<dbReference type="RefSeq" id="WP_150413803.1">
    <property type="nucleotide sequence ID" value="NZ_VYQF01000001.1"/>
</dbReference>
<feature type="transmembrane region" description="Helical" evidence="6">
    <location>
        <begin position="75"/>
        <end position="95"/>
    </location>
</feature>
<keyword evidence="2" id="KW-1003">Cell membrane</keyword>
<dbReference type="Pfam" id="PF06271">
    <property type="entry name" value="RDD"/>
    <property type="match status" value="1"/>
</dbReference>
<proteinExistence type="predicted"/>
<feature type="domain" description="RDD" evidence="7">
    <location>
        <begin position="26"/>
        <end position="144"/>
    </location>
</feature>
<evidence type="ECO:0000256" key="5">
    <source>
        <dbReference type="ARBA" id="ARBA00023136"/>
    </source>
</evidence>
<protein>
    <submittedName>
        <fullName evidence="8">RDD family protein</fullName>
    </submittedName>
</protein>
<sequence>MENTDDIQQDLITNDIHPYFQYTQATQGQRFLNFVIDNLLMRLTLTYASGYVVARMLLFIAPSFLYWLVDDDSKVGLIALSYLIIIVNYLVYYTLCEKLFKGQTLGKLITGTMARRTDGEELSFKDALLRSLSRLVPLEMFSGFGVPWHDSWTHTMVVKK</sequence>
<evidence type="ECO:0000256" key="3">
    <source>
        <dbReference type="ARBA" id="ARBA00022692"/>
    </source>
</evidence>
<dbReference type="AlphaFoldDB" id="A0A5J5IMX4"/>
<accession>A0A5J5IMX4</accession>
<keyword evidence="5 6" id="KW-0472">Membrane</keyword>
<dbReference type="PANTHER" id="PTHR36115:SF4">
    <property type="entry name" value="MEMBRANE PROTEIN"/>
    <property type="match status" value="1"/>
</dbReference>
<evidence type="ECO:0000256" key="2">
    <source>
        <dbReference type="ARBA" id="ARBA00022475"/>
    </source>
</evidence>
<name>A0A5J5IMX4_9BACT</name>
<organism evidence="8 9">
    <name type="scientific">Ginsengibacter hankyongi</name>
    <dbReference type="NCBI Taxonomy" id="2607284"/>
    <lineage>
        <taxon>Bacteria</taxon>
        <taxon>Pseudomonadati</taxon>
        <taxon>Bacteroidota</taxon>
        <taxon>Chitinophagia</taxon>
        <taxon>Chitinophagales</taxon>
        <taxon>Chitinophagaceae</taxon>
        <taxon>Ginsengibacter</taxon>
    </lineage>
</organism>
<evidence type="ECO:0000259" key="7">
    <source>
        <dbReference type="Pfam" id="PF06271"/>
    </source>
</evidence>
<dbReference type="InterPro" id="IPR010432">
    <property type="entry name" value="RDD"/>
</dbReference>
<evidence type="ECO:0000256" key="6">
    <source>
        <dbReference type="SAM" id="Phobius"/>
    </source>
</evidence>
<evidence type="ECO:0000256" key="4">
    <source>
        <dbReference type="ARBA" id="ARBA00022989"/>
    </source>
</evidence>
<keyword evidence="4 6" id="KW-1133">Transmembrane helix</keyword>
<feature type="transmembrane region" description="Helical" evidence="6">
    <location>
        <begin position="48"/>
        <end position="69"/>
    </location>
</feature>
<evidence type="ECO:0000313" key="9">
    <source>
        <dbReference type="Proteomes" id="UP000326903"/>
    </source>
</evidence>
<gene>
    <name evidence="8" type="ORF">FW778_06575</name>
</gene>
<comment type="caution">
    <text evidence="8">The sequence shown here is derived from an EMBL/GenBank/DDBJ whole genome shotgun (WGS) entry which is preliminary data.</text>
</comment>
<dbReference type="Proteomes" id="UP000326903">
    <property type="component" value="Unassembled WGS sequence"/>
</dbReference>
<reference evidence="8 9" key="1">
    <citation type="submission" date="2019-09" db="EMBL/GenBank/DDBJ databases">
        <title>Draft genome sequence of Ginsengibacter sp. BR5-29.</title>
        <authorList>
            <person name="Im W.-T."/>
        </authorList>
    </citation>
    <scope>NUCLEOTIDE SEQUENCE [LARGE SCALE GENOMIC DNA]</scope>
    <source>
        <strain evidence="8 9">BR5-29</strain>
    </source>
</reference>
<keyword evidence="9" id="KW-1185">Reference proteome</keyword>